<proteinExistence type="predicted"/>
<name>A0A852RJ85_9MICO</name>
<sequence length="177" mass="18698">MTKHHGQIIPVAPYGAPEVHESVWLAPGSFVVGNVSIGRDSSIWYNAVVRGDSDAVRIGERTNAQDGVVIHTFRGQATVIGDDVSMGHNAVVHGATVENGCLIGMNATVLNEAVVGEGSLVAAGAVVPQGMVIPPHSLVAGVPARVVRELRDEDRESVRRNSEVYLDYTSNHRAATS</sequence>
<dbReference type="EMBL" id="JACCBD010000001">
    <property type="protein sequence ID" value="NYD26762.1"/>
    <property type="molecule type" value="Genomic_DNA"/>
</dbReference>
<dbReference type="Gene3D" id="2.160.10.10">
    <property type="entry name" value="Hexapeptide repeat proteins"/>
    <property type="match status" value="1"/>
</dbReference>
<dbReference type="RefSeq" id="WP_185986870.1">
    <property type="nucleotide sequence ID" value="NZ_BAAALZ010000001.1"/>
</dbReference>
<evidence type="ECO:0000313" key="1">
    <source>
        <dbReference type="EMBL" id="NYD26762.1"/>
    </source>
</evidence>
<dbReference type="PANTHER" id="PTHR13061:SF29">
    <property type="entry name" value="GAMMA CARBONIC ANHYDRASE-LIKE 1, MITOCHONDRIAL-RELATED"/>
    <property type="match status" value="1"/>
</dbReference>
<comment type="caution">
    <text evidence="1">The sequence shown here is derived from an EMBL/GenBank/DDBJ whole genome shotgun (WGS) entry which is preliminary data.</text>
</comment>
<dbReference type="Proteomes" id="UP000586095">
    <property type="component" value="Unassembled WGS sequence"/>
</dbReference>
<reference evidence="1 2" key="1">
    <citation type="submission" date="2020-07" db="EMBL/GenBank/DDBJ databases">
        <title>Sequencing the genomes of 1000 actinobacteria strains.</title>
        <authorList>
            <person name="Klenk H.-P."/>
        </authorList>
    </citation>
    <scope>NUCLEOTIDE SEQUENCE [LARGE SCALE GENOMIC DNA]</scope>
    <source>
        <strain evidence="1 2">DSM 17380</strain>
    </source>
</reference>
<dbReference type="Pfam" id="PF00132">
    <property type="entry name" value="Hexapep"/>
    <property type="match status" value="2"/>
</dbReference>
<organism evidence="1 2">
    <name type="scientific">Leucobacter aridicollis</name>
    <dbReference type="NCBI Taxonomy" id="283878"/>
    <lineage>
        <taxon>Bacteria</taxon>
        <taxon>Bacillati</taxon>
        <taxon>Actinomycetota</taxon>
        <taxon>Actinomycetes</taxon>
        <taxon>Micrococcales</taxon>
        <taxon>Microbacteriaceae</taxon>
        <taxon>Leucobacter</taxon>
    </lineage>
</organism>
<keyword evidence="1" id="KW-0808">Transferase</keyword>
<dbReference type="PANTHER" id="PTHR13061">
    <property type="entry name" value="DYNACTIN SUBUNIT P25"/>
    <property type="match status" value="1"/>
</dbReference>
<dbReference type="InterPro" id="IPR047324">
    <property type="entry name" value="LbH_gamma_CA-like"/>
</dbReference>
<dbReference type="AlphaFoldDB" id="A0A852RJ85"/>
<dbReference type="InterPro" id="IPR050484">
    <property type="entry name" value="Transf_Hexapept/Carb_Anhydrase"/>
</dbReference>
<gene>
    <name evidence="1" type="ORF">BJ960_001565</name>
</gene>
<dbReference type="GO" id="GO:0016740">
    <property type="term" value="F:transferase activity"/>
    <property type="evidence" value="ECO:0007669"/>
    <property type="project" value="UniProtKB-KW"/>
</dbReference>
<evidence type="ECO:0000313" key="2">
    <source>
        <dbReference type="Proteomes" id="UP000586095"/>
    </source>
</evidence>
<accession>A0A852RJ85</accession>
<dbReference type="CDD" id="cd04645">
    <property type="entry name" value="LbH_gamma_CA_like"/>
    <property type="match status" value="1"/>
</dbReference>
<dbReference type="InterPro" id="IPR001451">
    <property type="entry name" value="Hexapep"/>
</dbReference>
<dbReference type="InterPro" id="IPR011004">
    <property type="entry name" value="Trimer_LpxA-like_sf"/>
</dbReference>
<protein>
    <submittedName>
        <fullName evidence="1">Carbonic anhydrase/acetyltransferase-like protein (Isoleucine patch superfamily)</fullName>
    </submittedName>
</protein>
<keyword evidence="2" id="KW-1185">Reference proteome</keyword>
<dbReference type="SUPFAM" id="SSF51161">
    <property type="entry name" value="Trimeric LpxA-like enzymes"/>
    <property type="match status" value="1"/>
</dbReference>